<dbReference type="Gene3D" id="1.10.238.10">
    <property type="entry name" value="EF-hand"/>
    <property type="match status" value="1"/>
</dbReference>
<sequence length="75" mass="8155">MSVYDKDGNGTIDFEEYSSIVYDGLLLDGKFNEYEEAFKTVDSSGNGTIGATELAQVFASLGAPISYEKLVDVMQ</sequence>
<dbReference type="PROSITE" id="PS00018">
    <property type="entry name" value="EF_HAND_1"/>
    <property type="match status" value="2"/>
</dbReference>
<name>A0A699ZGP7_HAELA</name>
<evidence type="ECO:0000313" key="4">
    <source>
        <dbReference type="Proteomes" id="UP000485058"/>
    </source>
</evidence>
<gene>
    <name evidence="3" type="ORF">HaLaN_19116</name>
</gene>
<dbReference type="InterPro" id="IPR018247">
    <property type="entry name" value="EF_Hand_1_Ca_BS"/>
</dbReference>
<dbReference type="SUPFAM" id="SSF47473">
    <property type="entry name" value="EF-hand"/>
    <property type="match status" value="1"/>
</dbReference>
<dbReference type="Pfam" id="PF13202">
    <property type="entry name" value="EF-hand_5"/>
    <property type="match status" value="1"/>
</dbReference>
<dbReference type="InterPro" id="IPR002048">
    <property type="entry name" value="EF_hand_dom"/>
</dbReference>
<dbReference type="AlphaFoldDB" id="A0A699ZGP7"/>
<dbReference type="EMBL" id="BLLF01001898">
    <property type="protein sequence ID" value="GFH21753.1"/>
    <property type="molecule type" value="Genomic_DNA"/>
</dbReference>
<evidence type="ECO:0000256" key="1">
    <source>
        <dbReference type="ARBA" id="ARBA00022837"/>
    </source>
</evidence>
<feature type="domain" description="EF-hand" evidence="2">
    <location>
        <begin position="29"/>
        <end position="64"/>
    </location>
</feature>
<dbReference type="SMART" id="SM00054">
    <property type="entry name" value="EFh"/>
    <property type="match status" value="2"/>
</dbReference>
<protein>
    <recommendedName>
        <fullName evidence="2">EF-hand domain-containing protein</fullName>
    </recommendedName>
</protein>
<dbReference type="InterPro" id="IPR011992">
    <property type="entry name" value="EF-hand-dom_pair"/>
</dbReference>
<feature type="non-terminal residue" evidence="3">
    <location>
        <position position="75"/>
    </location>
</feature>
<reference evidence="3 4" key="1">
    <citation type="submission" date="2020-02" db="EMBL/GenBank/DDBJ databases">
        <title>Draft genome sequence of Haematococcus lacustris strain NIES-144.</title>
        <authorList>
            <person name="Morimoto D."/>
            <person name="Nakagawa S."/>
            <person name="Yoshida T."/>
            <person name="Sawayama S."/>
        </authorList>
    </citation>
    <scope>NUCLEOTIDE SEQUENCE [LARGE SCALE GENOMIC DNA]</scope>
    <source>
        <strain evidence="3 4">NIES-144</strain>
    </source>
</reference>
<organism evidence="3 4">
    <name type="scientific">Haematococcus lacustris</name>
    <name type="common">Green alga</name>
    <name type="synonym">Haematococcus pluvialis</name>
    <dbReference type="NCBI Taxonomy" id="44745"/>
    <lineage>
        <taxon>Eukaryota</taxon>
        <taxon>Viridiplantae</taxon>
        <taxon>Chlorophyta</taxon>
        <taxon>core chlorophytes</taxon>
        <taxon>Chlorophyceae</taxon>
        <taxon>CS clade</taxon>
        <taxon>Chlamydomonadales</taxon>
        <taxon>Haematococcaceae</taxon>
        <taxon>Haematococcus</taxon>
    </lineage>
</organism>
<accession>A0A699ZGP7</accession>
<evidence type="ECO:0000259" key="2">
    <source>
        <dbReference type="PROSITE" id="PS50222"/>
    </source>
</evidence>
<dbReference type="Pfam" id="PF13405">
    <property type="entry name" value="EF-hand_6"/>
    <property type="match status" value="1"/>
</dbReference>
<keyword evidence="1" id="KW-0106">Calcium</keyword>
<evidence type="ECO:0000313" key="3">
    <source>
        <dbReference type="EMBL" id="GFH21753.1"/>
    </source>
</evidence>
<feature type="domain" description="EF-hand" evidence="2">
    <location>
        <begin position="1"/>
        <end position="27"/>
    </location>
</feature>
<proteinExistence type="predicted"/>
<dbReference type="PROSITE" id="PS50222">
    <property type="entry name" value="EF_HAND_2"/>
    <property type="match status" value="2"/>
</dbReference>
<comment type="caution">
    <text evidence="3">The sequence shown here is derived from an EMBL/GenBank/DDBJ whole genome shotgun (WGS) entry which is preliminary data.</text>
</comment>
<dbReference type="Proteomes" id="UP000485058">
    <property type="component" value="Unassembled WGS sequence"/>
</dbReference>
<keyword evidence="4" id="KW-1185">Reference proteome</keyword>
<dbReference type="GO" id="GO:0005509">
    <property type="term" value="F:calcium ion binding"/>
    <property type="evidence" value="ECO:0007669"/>
    <property type="project" value="InterPro"/>
</dbReference>